<feature type="non-terminal residue" evidence="13">
    <location>
        <position position="1"/>
    </location>
</feature>
<dbReference type="Proteomes" id="UP000678499">
    <property type="component" value="Unassembled WGS sequence"/>
</dbReference>
<sequence>IDPAKRPSKTHSTFSAAAFNYMNSILGSGVIGMSFALKETGIGLGIMLLVFVGIINDISLVLMVKGGNLAGVSTYQDLMMFAFGRKGFYVLTVLQFIYPIIAMISYNIVIGDTWSRLMVRLTKLPPTHAVCRREFVIVVMTLLCTLPMSLYRNITKLGKISLVSVVFLVLILIIIVARFVTLGDLIEPTPDAWSFANSGITRGIGVMSFAYMCHHNSFLLYNSMDERSLEKWEKVTHISVAASAVFIVIFGTFGYATFTGLTQGDLLENYCQDDDLVNVARAIFSVTVMMTFPIECFVAREVIERTFWSAHDTITLEDGVERIEAATPWYRHMVITVGTVVFVCIVTLFVDCLGAVLELNGLLAAIPLAYILPTACFIRIDSSSPRTSKLKLMAYVCCVFGVLVSFVGLIMFIIDYSSDSVSSCSHGTEMPYCPLPIVSSAKTGLAAMAKNASLTRTGFGRS</sequence>
<evidence type="ECO:0000259" key="12">
    <source>
        <dbReference type="Pfam" id="PF01490"/>
    </source>
</evidence>
<dbReference type="PANTHER" id="PTHR22950:SF458">
    <property type="entry name" value="SODIUM-COUPLED NEUTRAL AMINO ACID TRANSPORTER 11-RELATED"/>
    <property type="match status" value="1"/>
</dbReference>
<dbReference type="EMBL" id="CAJPEX010003529">
    <property type="protein sequence ID" value="CAG0922298.1"/>
    <property type="molecule type" value="Genomic_DNA"/>
</dbReference>
<keyword evidence="3" id="KW-0813">Transport</keyword>
<feature type="transmembrane region" description="Helical" evidence="11">
    <location>
        <begin position="392"/>
        <end position="414"/>
    </location>
</feature>
<feature type="transmembrane region" description="Helical" evidence="11">
    <location>
        <begin position="278"/>
        <end position="298"/>
    </location>
</feature>
<evidence type="ECO:0000256" key="4">
    <source>
        <dbReference type="ARBA" id="ARBA00022692"/>
    </source>
</evidence>
<proteinExistence type="inferred from homology"/>
<evidence type="ECO:0000313" key="13">
    <source>
        <dbReference type="EMBL" id="CAD7282146.1"/>
    </source>
</evidence>
<evidence type="ECO:0000256" key="10">
    <source>
        <dbReference type="ARBA" id="ARBA00041723"/>
    </source>
</evidence>
<dbReference type="GO" id="GO:0016020">
    <property type="term" value="C:membrane"/>
    <property type="evidence" value="ECO:0007669"/>
    <property type="project" value="UniProtKB-SubCell"/>
</dbReference>
<dbReference type="EMBL" id="OA885566">
    <property type="protein sequence ID" value="CAD7282146.1"/>
    <property type="molecule type" value="Genomic_DNA"/>
</dbReference>
<comment type="function">
    <text evidence="8">Putative sodium-dependent amino acid/proton antiporter.</text>
</comment>
<keyword evidence="6 11" id="KW-1133">Transmembrane helix</keyword>
<comment type="subcellular location">
    <subcellularLocation>
        <location evidence="1">Membrane</location>
        <topology evidence="1">Multi-pass membrane protein</topology>
    </subcellularLocation>
</comment>
<keyword evidence="5" id="KW-0029">Amino-acid transport</keyword>
<dbReference type="AlphaFoldDB" id="A0A7R9BY62"/>
<keyword evidence="4 11" id="KW-0812">Transmembrane</keyword>
<dbReference type="PANTHER" id="PTHR22950">
    <property type="entry name" value="AMINO ACID TRANSPORTER"/>
    <property type="match status" value="1"/>
</dbReference>
<evidence type="ECO:0000256" key="1">
    <source>
        <dbReference type="ARBA" id="ARBA00004141"/>
    </source>
</evidence>
<feature type="transmembrane region" description="Helical" evidence="11">
    <location>
        <begin position="333"/>
        <end position="356"/>
    </location>
</feature>
<evidence type="ECO:0000256" key="6">
    <source>
        <dbReference type="ARBA" id="ARBA00022989"/>
    </source>
</evidence>
<feature type="transmembrane region" description="Helical" evidence="11">
    <location>
        <begin position="362"/>
        <end position="380"/>
    </location>
</feature>
<evidence type="ECO:0000256" key="11">
    <source>
        <dbReference type="SAM" id="Phobius"/>
    </source>
</evidence>
<dbReference type="GO" id="GO:0015179">
    <property type="term" value="F:L-amino acid transmembrane transporter activity"/>
    <property type="evidence" value="ECO:0007669"/>
    <property type="project" value="TreeGrafter"/>
</dbReference>
<evidence type="ECO:0000256" key="9">
    <source>
        <dbReference type="ARBA" id="ARBA00040814"/>
    </source>
</evidence>
<feature type="non-terminal residue" evidence="13">
    <location>
        <position position="462"/>
    </location>
</feature>
<feature type="transmembrane region" description="Helical" evidence="11">
    <location>
        <begin position="12"/>
        <end position="36"/>
    </location>
</feature>
<feature type="transmembrane region" description="Helical" evidence="11">
    <location>
        <begin position="88"/>
        <end position="110"/>
    </location>
</feature>
<evidence type="ECO:0000256" key="3">
    <source>
        <dbReference type="ARBA" id="ARBA00022448"/>
    </source>
</evidence>
<feature type="transmembrane region" description="Helical" evidence="11">
    <location>
        <begin position="160"/>
        <end position="180"/>
    </location>
</feature>
<feature type="transmembrane region" description="Helical" evidence="11">
    <location>
        <begin position="42"/>
        <end position="64"/>
    </location>
</feature>
<protein>
    <recommendedName>
        <fullName evidence="9">Putative sodium-coupled neutral amino acid transporter 11</fullName>
    </recommendedName>
    <alternativeName>
        <fullName evidence="10">Solute carrier family 38 member 11</fullName>
    </alternativeName>
</protein>
<keyword evidence="7 11" id="KW-0472">Membrane</keyword>
<dbReference type="Pfam" id="PF01490">
    <property type="entry name" value="Aa_trans"/>
    <property type="match status" value="1"/>
</dbReference>
<dbReference type="OrthoDB" id="28208at2759"/>
<dbReference type="InterPro" id="IPR013057">
    <property type="entry name" value="AA_transpt_TM"/>
</dbReference>
<evidence type="ECO:0000256" key="5">
    <source>
        <dbReference type="ARBA" id="ARBA00022970"/>
    </source>
</evidence>
<comment type="similarity">
    <text evidence="2">Belongs to the amino acid/polyamine transporter 2 family.</text>
</comment>
<feature type="transmembrane region" description="Helical" evidence="11">
    <location>
        <begin position="235"/>
        <end position="258"/>
    </location>
</feature>
<keyword evidence="14" id="KW-1185">Reference proteome</keyword>
<reference evidence="13" key="1">
    <citation type="submission" date="2020-11" db="EMBL/GenBank/DDBJ databases">
        <authorList>
            <person name="Tran Van P."/>
        </authorList>
    </citation>
    <scope>NUCLEOTIDE SEQUENCE</scope>
</reference>
<evidence type="ECO:0000256" key="2">
    <source>
        <dbReference type="ARBA" id="ARBA00008066"/>
    </source>
</evidence>
<organism evidence="13">
    <name type="scientific">Notodromas monacha</name>
    <dbReference type="NCBI Taxonomy" id="399045"/>
    <lineage>
        <taxon>Eukaryota</taxon>
        <taxon>Metazoa</taxon>
        <taxon>Ecdysozoa</taxon>
        <taxon>Arthropoda</taxon>
        <taxon>Crustacea</taxon>
        <taxon>Oligostraca</taxon>
        <taxon>Ostracoda</taxon>
        <taxon>Podocopa</taxon>
        <taxon>Podocopida</taxon>
        <taxon>Cypridocopina</taxon>
        <taxon>Cypridoidea</taxon>
        <taxon>Cyprididae</taxon>
        <taxon>Notodromas</taxon>
    </lineage>
</organism>
<gene>
    <name evidence="13" type="ORF">NMOB1V02_LOCUS9777</name>
</gene>
<accession>A0A7R9BY62</accession>
<feature type="domain" description="Amino acid transporter transmembrane" evidence="12">
    <location>
        <begin position="12"/>
        <end position="413"/>
    </location>
</feature>
<name>A0A7R9BY62_9CRUS</name>
<feature type="transmembrane region" description="Helical" evidence="11">
    <location>
        <begin position="192"/>
        <end position="214"/>
    </location>
</feature>
<evidence type="ECO:0000256" key="7">
    <source>
        <dbReference type="ARBA" id="ARBA00023136"/>
    </source>
</evidence>
<evidence type="ECO:0000313" key="14">
    <source>
        <dbReference type="Proteomes" id="UP000678499"/>
    </source>
</evidence>
<evidence type="ECO:0000256" key="8">
    <source>
        <dbReference type="ARBA" id="ARBA00037101"/>
    </source>
</evidence>